<proteinExistence type="predicted"/>
<evidence type="ECO:0000313" key="2">
    <source>
        <dbReference type="EMBL" id="THU46849.1"/>
    </source>
</evidence>
<name>A0A4S8IFW9_MUSBA</name>
<sequence length="95" mass="10718">MTQFLSSIRVSEAVSSINTRRKPPTYCTGKRRGSKREREGSAIGKVEEEAHEAAQEEAQKDEAEIQVAGPKQVPPPPPLLMVWDLRSFSQQWRVI</sequence>
<dbReference type="EMBL" id="PYDT01000010">
    <property type="protein sequence ID" value="THU46849.1"/>
    <property type="molecule type" value="Genomic_DNA"/>
</dbReference>
<organism evidence="2 3">
    <name type="scientific">Musa balbisiana</name>
    <name type="common">Banana</name>
    <dbReference type="NCBI Taxonomy" id="52838"/>
    <lineage>
        <taxon>Eukaryota</taxon>
        <taxon>Viridiplantae</taxon>
        <taxon>Streptophyta</taxon>
        <taxon>Embryophyta</taxon>
        <taxon>Tracheophyta</taxon>
        <taxon>Spermatophyta</taxon>
        <taxon>Magnoliopsida</taxon>
        <taxon>Liliopsida</taxon>
        <taxon>Zingiberales</taxon>
        <taxon>Musaceae</taxon>
        <taxon>Musa</taxon>
    </lineage>
</organism>
<comment type="caution">
    <text evidence="2">The sequence shown here is derived from an EMBL/GenBank/DDBJ whole genome shotgun (WGS) entry which is preliminary data.</text>
</comment>
<dbReference type="Proteomes" id="UP000317650">
    <property type="component" value="Chromosome 9"/>
</dbReference>
<reference evidence="2 3" key="1">
    <citation type="journal article" date="2019" name="Nat. Plants">
        <title>Genome sequencing of Musa balbisiana reveals subgenome evolution and function divergence in polyploid bananas.</title>
        <authorList>
            <person name="Yao X."/>
        </authorList>
    </citation>
    <scope>NUCLEOTIDE SEQUENCE [LARGE SCALE GENOMIC DNA]</scope>
    <source>
        <strain evidence="3">cv. DH-PKW</strain>
        <tissue evidence="2">Leaves</tissue>
    </source>
</reference>
<protein>
    <submittedName>
        <fullName evidence="2">Uncharacterized protein</fullName>
    </submittedName>
</protein>
<dbReference type="AlphaFoldDB" id="A0A4S8IFW9"/>
<feature type="region of interest" description="Disordered" evidence="1">
    <location>
        <begin position="1"/>
        <end position="74"/>
    </location>
</feature>
<feature type="compositionally biased region" description="Basic and acidic residues" evidence="1">
    <location>
        <begin position="36"/>
        <end position="63"/>
    </location>
</feature>
<accession>A0A4S8IFW9</accession>
<feature type="compositionally biased region" description="Basic residues" evidence="1">
    <location>
        <begin position="19"/>
        <end position="35"/>
    </location>
</feature>
<gene>
    <name evidence="2" type="ORF">C4D60_Mb09t09230</name>
</gene>
<evidence type="ECO:0000256" key="1">
    <source>
        <dbReference type="SAM" id="MobiDB-lite"/>
    </source>
</evidence>
<feature type="compositionally biased region" description="Polar residues" evidence="1">
    <location>
        <begin position="1"/>
        <end position="18"/>
    </location>
</feature>
<keyword evidence="3" id="KW-1185">Reference proteome</keyword>
<evidence type="ECO:0000313" key="3">
    <source>
        <dbReference type="Proteomes" id="UP000317650"/>
    </source>
</evidence>